<sequence>MRSSSFIVQSNTPLHSSPVQSTIHATGRNTKHHTEFNLISIQRFSFSSRASGIGHRASGIGNRASGISGLPGGLIIYPAPYPVRSIIIPGTSRPLCHE</sequence>
<protein>
    <submittedName>
        <fullName evidence="2">GM17801</fullName>
    </submittedName>
</protein>
<feature type="region of interest" description="Disordered" evidence="1">
    <location>
        <begin position="1"/>
        <end position="22"/>
    </location>
</feature>
<keyword evidence="3" id="KW-1185">Reference proteome</keyword>
<accession>B4IJF8</accession>
<reference evidence="2 3" key="1">
    <citation type="journal article" date="2007" name="Nature">
        <title>Evolution of genes and genomes on the Drosophila phylogeny.</title>
        <authorList>
            <consortium name="Drosophila 12 Genomes Consortium"/>
            <person name="Clark A.G."/>
            <person name="Eisen M.B."/>
            <person name="Smith D.R."/>
            <person name="Bergman C.M."/>
            <person name="Oliver B."/>
            <person name="Markow T.A."/>
            <person name="Kaufman T.C."/>
            <person name="Kellis M."/>
            <person name="Gelbart W."/>
            <person name="Iyer V.N."/>
            <person name="Pollard D.A."/>
            <person name="Sackton T.B."/>
            <person name="Larracuente A.M."/>
            <person name="Singh N.D."/>
            <person name="Abad J.P."/>
            <person name="Abt D.N."/>
            <person name="Adryan B."/>
            <person name="Aguade M."/>
            <person name="Akashi H."/>
            <person name="Anderson W.W."/>
            <person name="Aquadro C.F."/>
            <person name="Ardell D.H."/>
            <person name="Arguello R."/>
            <person name="Artieri C.G."/>
            <person name="Barbash D.A."/>
            <person name="Barker D."/>
            <person name="Barsanti P."/>
            <person name="Batterham P."/>
            <person name="Batzoglou S."/>
            <person name="Begun D."/>
            <person name="Bhutkar A."/>
            <person name="Blanco E."/>
            <person name="Bosak S.A."/>
            <person name="Bradley R.K."/>
            <person name="Brand A.D."/>
            <person name="Brent M.R."/>
            <person name="Brooks A.N."/>
            <person name="Brown R.H."/>
            <person name="Butlin R.K."/>
            <person name="Caggese C."/>
            <person name="Calvi B.R."/>
            <person name="Bernardo de Carvalho A."/>
            <person name="Caspi A."/>
            <person name="Castrezana S."/>
            <person name="Celniker S.E."/>
            <person name="Chang J.L."/>
            <person name="Chapple C."/>
            <person name="Chatterji S."/>
            <person name="Chinwalla A."/>
            <person name="Civetta A."/>
            <person name="Clifton S.W."/>
            <person name="Comeron J.M."/>
            <person name="Costello J.C."/>
            <person name="Coyne J.A."/>
            <person name="Daub J."/>
            <person name="David R.G."/>
            <person name="Delcher A.L."/>
            <person name="Delehaunty K."/>
            <person name="Do C.B."/>
            <person name="Ebling H."/>
            <person name="Edwards K."/>
            <person name="Eickbush T."/>
            <person name="Evans J.D."/>
            <person name="Filipski A."/>
            <person name="Findeiss S."/>
            <person name="Freyhult E."/>
            <person name="Fulton L."/>
            <person name="Fulton R."/>
            <person name="Garcia A.C."/>
            <person name="Gardiner A."/>
            <person name="Garfield D.A."/>
            <person name="Garvin B.E."/>
            <person name="Gibson G."/>
            <person name="Gilbert D."/>
            <person name="Gnerre S."/>
            <person name="Godfrey J."/>
            <person name="Good R."/>
            <person name="Gotea V."/>
            <person name="Gravely B."/>
            <person name="Greenberg A.J."/>
            <person name="Griffiths-Jones S."/>
            <person name="Gross S."/>
            <person name="Guigo R."/>
            <person name="Gustafson E.A."/>
            <person name="Haerty W."/>
            <person name="Hahn M.W."/>
            <person name="Halligan D.L."/>
            <person name="Halpern A.L."/>
            <person name="Halter G.M."/>
            <person name="Han M.V."/>
            <person name="Heger A."/>
            <person name="Hillier L."/>
            <person name="Hinrichs A.S."/>
            <person name="Holmes I."/>
            <person name="Hoskins R.A."/>
            <person name="Hubisz M.J."/>
            <person name="Hultmark D."/>
            <person name="Huntley M.A."/>
            <person name="Jaffe D.B."/>
            <person name="Jagadeeshan S."/>
            <person name="Jeck W.R."/>
            <person name="Johnson J."/>
            <person name="Jones C.D."/>
            <person name="Jordan W.C."/>
            <person name="Karpen G.H."/>
            <person name="Kataoka E."/>
            <person name="Keightley P.D."/>
            <person name="Kheradpour P."/>
            <person name="Kirkness E.F."/>
            <person name="Koerich L.B."/>
            <person name="Kristiansen K."/>
            <person name="Kudrna D."/>
            <person name="Kulathinal R.J."/>
            <person name="Kumar S."/>
            <person name="Kwok R."/>
            <person name="Lander E."/>
            <person name="Langley C.H."/>
            <person name="Lapoint R."/>
            <person name="Lazzaro B.P."/>
            <person name="Lee S.J."/>
            <person name="Levesque L."/>
            <person name="Li R."/>
            <person name="Lin C.F."/>
            <person name="Lin M.F."/>
            <person name="Lindblad-Toh K."/>
            <person name="Llopart A."/>
            <person name="Long M."/>
            <person name="Low L."/>
            <person name="Lozovsky E."/>
            <person name="Lu J."/>
            <person name="Luo M."/>
            <person name="Machado C.A."/>
            <person name="Makalowski W."/>
            <person name="Marzo M."/>
            <person name="Matsuda M."/>
            <person name="Matzkin L."/>
            <person name="McAllister B."/>
            <person name="McBride C.S."/>
            <person name="McKernan B."/>
            <person name="McKernan K."/>
            <person name="Mendez-Lago M."/>
            <person name="Minx P."/>
            <person name="Mollenhauer M.U."/>
            <person name="Montooth K."/>
            <person name="Mount S.M."/>
            <person name="Mu X."/>
            <person name="Myers E."/>
            <person name="Negre B."/>
            <person name="Newfeld S."/>
            <person name="Nielsen R."/>
            <person name="Noor M.A."/>
            <person name="O'Grady P."/>
            <person name="Pachter L."/>
            <person name="Papaceit M."/>
            <person name="Parisi M.J."/>
            <person name="Parisi M."/>
            <person name="Parts L."/>
            <person name="Pedersen J.S."/>
            <person name="Pesole G."/>
            <person name="Phillippy A.M."/>
            <person name="Ponting C.P."/>
            <person name="Pop M."/>
            <person name="Porcelli D."/>
            <person name="Powell J.R."/>
            <person name="Prohaska S."/>
            <person name="Pruitt K."/>
            <person name="Puig M."/>
            <person name="Quesneville H."/>
            <person name="Ram K.R."/>
            <person name="Rand D."/>
            <person name="Rasmussen M.D."/>
            <person name="Reed L.K."/>
            <person name="Reenan R."/>
            <person name="Reily A."/>
            <person name="Remington K.A."/>
            <person name="Rieger T.T."/>
            <person name="Ritchie M.G."/>
            <person name="Robin C."/>
            <person name="Rogers Y.H."/>
            <person name="Rohde C."/>
            <person name="Rozas J."/>
            <person name="Rubenfield M.J."/>
            <person name="Ruiz A."/>
            <person name="Russo S."/>
            <person name="Salzberg S.L."/>
            <person name="Sanchez-Gracia A."/>
            <person name="Saranga D.J."/>
            <person name="Sato H."/>
            <person name="Schaeffer S.W."/>
            <person name="Schatz M.C."/>
            <person name="Schlenke T."/>
            <person name="Schwartz R."/>
            <person name="Segarra C."/>
            <person name="Singh R.S."/>
            <person name="Sirot L."/>
            <person name="Sirota M."/>
            <person name="Sisneros N.B."/>
            <person name="Smith C.D."/>
            <person name="Smith T.F."/>
            <person name="Spieth J."/>
            <person name="Stage D.E."/>
            <person name="Stark A."/>
            <person name="Stephan W."/>
            <person name="Strausberg R.L."/>
            <person name="Strempel S."/>
            <person name="Sturgill D."/>
            <person name="Sutton G."/>
            <person name="Sutton G.G."/>
            <person name="Tao W."/>
            <person name="Teichmann S."/>
            <person name="Tobari Y.N."/>
            <person name="Tomimura Y."/>
            <person name="Tsolas J.M."/>
            <person name="Valente V.L."/>
            <person name="Venter E."/>
            <person name="Venter J.C."/>
            <person name="Vicario S."/>
            <person name="Vieira F.G."/>
            <person name="Vilella A.J."/>
            <person name="Villasante A."/>
            <person name="Walenz B."/>
            <person name="Wang J."/>
            <person name="Wasserman M."/>
            <person name="Watts T."/>
            <person name="Wilson D."/>
            <person name="Wilson R.K."/>
            <person name="Wing R.A."/>
            <person name="Wolfner M.F."/>
            <person name="Wong A."/>
            <person name="Wong G.K."/>
            <person name="Wu C.I."/>
            <person name="Wu G."/>
            <person name="Yamamoto D."/>
            <person name="Yang H.P."/>
            <person name="Yang S.P."/>
            <person name="Yorke J.A."/>
            <person name="Yoshida K."/>
            <person name="Zdobnov E."/>
            <person name="Zhang P."/>
            <person name="Zhang Y."/>
            <person name="Zimin A.V."/>
            <person name="Baldwin J."/>
            <person name="Abdouelleil A."/>
            <person name="Abdulkadir J."/>
            <person name="Abebe A."/>
            <person name="Abera B."/>
            <person name="Abreu J."/>
            <person name="Acer S.C."/>
            <person name="Aftuck L."/>
            <person name="Alexander A."/>
            <person name="An P."/>
            <person name="Anderson E."/>
            <person name="Anderson S."/>
            <person name="Arachi H."/>
            <person name="Azer M."/>
            <person name="Bachantsang P."/>
            <person name="Barry A."/>
            <person name="Bayul T."/>
            <person name="Berlin A."/>
            <person name="Bessette D."/>
            <person name="Bloom T."/>
            <person name="Blye J."/>
            <person name="Boguslavskiy L."/>
            <person name="Bonnet C."/>
            <person name="Boukhgalter B."/>
            <person name="Bourzgui I."/>
            <person name="Brown A."/>
            <person name="Cahill P."/>
            <person name="Channer S."/>
            <person name="Cheshatsang Y."/>
            <person name="Chuda L."/>
            <person name="Citroen M."/>
            <person name="Collymore A."/>
            <person name="Cooke P."/>
            <person name="Costello M."/>
            <person name="D'Aco K."/>
            <person name="Daza R."/>
            <person name="De Haan G."/>
            <person name="DeGray S."/>
            <person name="DeMaso C."/>
            <person name="Dhargay N."/>
            <person name="Dooley K."/>
            <person name="Dooley E."/>
            <person name="Doricent M."/>
            <person name="Dorje P."/>
            <person name="Dorjee K."/>
            <person name="Dupes A."/>
            <person name="Elong R."/>
            <person name="Falk J."/>
            <person name="Farina A."/>
            <person name="Faro S."/>
            <person name="Ferguson D."/>
            <person name="Fisher S."/>
            <person name="Foley C.D."/>
            <person name="Franke A."/>
            <person name="Friedrich D."/>
            <person name="Gadbois L."/>
            <person name="Gearin G."/>
            <person name="Gearin C.R."/>
            <person name="Giannoukos G."/>
            <person name="Goode T."/>
            <person name="Graham J."/>
            <person name="Grandbois E."/>
            <person name="Grewal S."/>
            <person name="Gyaltsen K."/>
            <person name="Hafez N."/>
            <person name="Hagos B."/>
            <person name="Hall J."/>
            <person name="Henson C."/>
            <person name="Hollinger A."/>
            <person name="Honan T."/>
            <person name="Huard M.D."/>
            <person name="Hughes L."/>
            <person name="Hurhula B."/>
            <person name="Husby M.E."/>
            <person name="Kamat A."/>
            <person name="Kanga B."/>
            <person name="Kashin S."/>
            <person name="Khazanovich D."/>
            <person name="Kisner P."/>
            <person name="Lance K."/>
            <person name="Lara M."/>
            <person name="Lee W."/>
            <person name="Lennon N."/>
            <person name="Letendre F."/>
            <person name="LeVine R."/>
            <person name="Lipovsky A."/>
            <person name="Liu X."/>
            <person name="Liu J."/>
            <person name="Liu S."/>
            <person name="Lokyitsang T."/>
            <person name="Lokyitsang Y."/>
            <person name="Lubonja R."/>
            <person name="Lui A."/>
            <person name="MacDonald P."/>
            <person name="Magnisalis V."/>
            <person name="Maru K."/>
            <person name="Matthews C."/>
            <person name="McCusker W."/>
            <person name="McDonough S."/>
            <person name="Mehta T."/>
            <person name="Meldrim J."/>
            <person name="Meneus L."/>
            <person name="Mihai O."/>
            <person name="Mihalev A."/>
            <person name="Mihova T."/>
            <person name="Mittelman R."/>
            <person name="Mlenga V."/>
            <person name="Montmayeur A."/>
            <person name="Mulrain L."/>
            <person name="Navidi A."/>
            <person name="Naylor J."/>
            <person name="Negash T."/>
            <person name="Nguyen T."/>
            <person name="Nguyen N."/>
            <person name="Nicol R."/>
            <person name="Norbu C."/>
            <person name="Norbu N."/>
            <person name="Novod N."/>
            <person name="O'Neill B."/>
            <person name="Osman S."/>
            <person name="Markiewicz E."/>
            <person name="Oyono O.L."/>
            <person name="Patti C."/>
            <person name="Phunkhang P."/>
            <person name="Pierre F."/>
            <person name="Priest M."/>
            <person name="Raghuraman S."/>
            <person name="Rege F."/>
            <person name="Reyes R."/>
            <person name="Rise C."/>
            <person name="Rogov P."/>
            <person name="Ross K."/>
            <person name="Ryan E."/>
            <person name="Settipalli S."/>
            <person name="Shea T."/>
            <person name="Sherpa N."/>
            <person name="Shi L."/>
            <person name="Shih D."/>
            <person name="Sparrow T."/>
            <person name="Spaulding J."/>
            <person name="Stalker J."/>
            <person name="Stange-Thomann N."/>
            <person name="Stavropoulos S."/>
            <person name="Stone C."/>
            <person name="Strader C."/>
            <person name="Tesfaye S."/>
            <person name="Thomson T."/>
            <person name="Thoulutsang Y."/>
            <person name="Thoulutsang D."/>
            <person name="Topham K."/>
            <person name="Topping I."/>
            <person name="Tsamla T."/>
            <person name="Vassiliev H."/>
            <person name="Vo A."/>
            <person name="Wangchuk T."/>
            <person name="Wangdi T."/>
            <person name="Weiand M."/>
            <person name="Wilkinson J."/>
            <person name="Wilson A."/>
            <person name="Yadav S."/>
            <person name="Young G."/>
            <person name="Yu Q."/>
            <person name="Zembek L."/>
            <person name="Zhong D."/>
            <person name="Zimmer A."/>
            <person name="Zwirko Z."/>
            <person name="Jaffe D.B."/>
            <person name="Alvarez P."/>
            <person name="Brockman W."/>
            <person name="Butler J."/>
            <person name="Chin C."/>
            <person name="Gnerre S."/>
            <person name="Grabherr M."/>
            <person name="Kleber M."/>
            <person name="Mauceli E."/>
            <person name="MacCallum I."/>
        </authorList>
    </citation>
    <scope>NUCLEOTIDE SEQUENCE [LARGE SCALE GENOMIC DNA]</scope>
    <source>
        <strain evidence="3">Rob3c / Tucson 14021-0248.25</strain>
    </source>
</reference>
<gene>
    <name evidence="2" type="primary">Dsec\GM17801</name>
    <name evidence="2" type="ORF">Dsec_GM17801</name>
</gene>
<organism evidence="3">
    <name type="scientific">Drosophila sechellia</name>
    <name type="common">Fruit fly</name>
    <dbReference type="NCBI Taxonomy" id="7238"/>
    <lineage>
        <taxon>Eukaryota</taxon>
        <taxon>Metazoa</taxon>
        <taxon>Ecdysozoa</taxon>
        <taxon>Arthropoda</taxon>
        <taxon>Hexapoda</taxon>
        <taxon>Insecta</taxon>
        <taxon>Pterygota</taxon>
        <taxon>Neoptera</taxon>
        <taxon>Endopterygota</taxon>
        <taxon>Diptera</taxon>
        <taxon>Brachycera</taxon>
        <taxon>Muscomorpha</taxon>
        <taxon>Ephydroidea</taxon>
        <taxon>Drosophilidae</taxon>
        <taxon>Drosophila</taxon>
        <taxon>Sophophora</taxon>
    </lineage>
</organism>
<evidence type="ECO:0000256" key="1">
    <source>
        <dbReference type="SAM" id="MobiDB-lite"/>
    </source>
</evidence>
<evidence type="ECO:0000313" key="2">
    <source>
        <dbReference type="EMBL" id="EDW51149.1"/>
    </source>
</evidence>
<evidence type="ECO:0000313" key="3">
    <source>
        <dbReference type="Proteomes" id="UP000001292"/>
    </source>
</evidence>
<name>B4IJF8_DROSE</name>
<dbReference type="HOGENOM" id="CLU_2335855_0_0_1"/>
<dbReference type="AlphaFoldDB" id="B4IJF8"/>
<proteinExistence type="predicted"/>
<dbReference type="EMBL" id="CH480848">
    <property type="protein sequence ID" value="EDW51149.1"/>
    <property type="molecule type" value="Genomic_DNA"/>
</dbReference>
<dbReference type="Proteomes" id="UP000001292">
    <property type="component" value="Unassembled WGS sequence"/>
</dbReference>